<dbReference type="AlphaFoldDB" id="A0A840TWJ9"/>
<dbReference type="RefSeq" id="WP_184173994.1">
    <property type="nucleotide sequence ID" value="NZ_JACHGF010000003.1"/>
</dbReference>
<dbReference type="InterPro" id="IPR019223">
    <property type="entry name" value="DUF2147"/>
</dbReference>
<feature type="signal peptide" evidence="1">
    <location>
        <begin position="1"/>
        <end position="27"/>
    </location>
</feature>
<keyword evidence="1" id="KW-0732">Signal</keyword>
<comment type="caution">
    <text evidence="3">The sequence shown here is derived from an EMBL/GenBank/DDBJ whole genome shotgun (WGS) entry which is preliminary data.</text>
</comment>
<keyword evidence="4" id="KW-1185">Reference proteome</keyword>
<evidence type="ECO:0000256" key="1">
    <source>
        <dbReference type="SAM" id="SignalP"/>
    </source>
</evidence>
<dbReference type="Pfam" id="PF09917">
    <property type="entry name" value="DUF2147"/>
    <property type="match status" value="1"/>
</dbReference>
<feature type="domain" description="DUF2147" evidence="2">
    <location>
        <begin position="35"/>
        <end position="151"/>
    </location>
</feature>
<proteinExistence type="predicted"/>
<feature type="chain" id="PRO_5032303075" evidence="1">
    <location>
        <begin position="28"/>
        <end position="153"/>
    </location>
</feature>
<reference evidence="3 4" key="1">
    <citation type="submission" date="2020-08" db="EMBL/GenBank/DDBJ databases">
        <title>Genomic Encyclopedia of Type Strains, Phase IV (KMG-IV): sequencing the most valuable type-strain genomes for metagenomic binning, comparative biology and taxonomic classification.</title>
        <authorList>
            <person name="Goeker M."/>
        </authorList>
    </citation>
    <scope>NUCLEOTIDE SEQUENCE [LARGE SCALE GENOMIC DNA]</scope>
    <source>
        <strain evidence="3 4">DSM 105074</strain>
    </source>
</reference>
<evidence type="ECO:0000313" key="4">
    <source>
        <dbReference type="Proteomes" id="UP000557307"/>
    </source>
</evidence>
<dbReference type="PANTHER" id="PTHR36919">
    <property type="entry name" value="BLR1215 PROTEIN"/>
    <property type="match status" value="1"/>
</dbReference>
<sequence>MSKKSPQVLVGLLLAALVGLSFSFVPANNPDAVVGTWLTGSKKGHVQIYKQGGQYFGKIIWLKEPNDPKTGAPKLDANNPDANKRKQPLQGLVNLRDFTHAGGNTWDNGKIYDPENGKEYSCKMTLRDNNTLDVRGYVGISLLGRTDTWQRVK</sequence>
<gene>
    <name evidence="3" type="ORF">HNQ92_002162</name>
</gene>
<dbReference type="Proteomes" id="UP000557307">
    <property type="component" value="Unassembled WGS sequence"/>
</dbReference>
<organism evidence="3 4">
    <name type="scientific">Rhabdobacter roseus</name>
    <dbReference type="NCBI Taxonomy" id="1655419"/>
    <lineage>
        <taxon>Bacteria</taxon>
        <taxon>Pseudomonadati</taxon>
        <taxon>Bacteroidota</taxon>
        <taxon>Cytophagia</taxon>
        <taxon>Cytophagales</taxon>
        <taxon>Cytophagaceae</taxon>
        <taxon>Rhabdobacter</taxon>
    </lineage>
</organism>
<accession>A0A840TWJ9</accession>
<dbReference type="PANTHER" id="PTHR36919:SF2">
    <property type="entry name" value="BLL6627 PROTEIN"/>
    <property type="match status" value="1"/>
</dbReference>
<evidence type="ECO:0000313" key="3">
    <source>
        <dbReference type="EMBL" id="MBB5284019.1"/>
    </source>
</evidence>
<name>A0A840TWJ9_9BACT</name>
<protein>
    <submittedName>
        <fullName evidence="3">Uncharacterized protein (DUF2147 family)</fullName>
    </submittedName>
</protein>
<evidence type="ECO:0000259" key="2">
    <source>
        <dbReference type="Pfam" id="PF09917"/>
    </source>
</evidence>
<dbReference type="Gene3D" id="2.40.128.520">
    <property type="match status" value="1"/>
</dbReference>
<dbReference type="EMBL" id="JACHGF010000003">
    <property type="protein sequence ID" value="MBB5284019.1"/>
    <property type="molecule type" value="Genomic_DNA"/>
</dbReference>